<dbReference type="STRING" id="4955.A0A1G4MEC7"/>
<evidence type="ECO:0000256" key="5">
    <source>
        <dbReference type="ARBA" id="ARBA00020673"/>
    </source>
</evidence>
<reference evidence="13" key="1">
    <citation type="submission" date="2016-03" db="EMBL/GenBank/DDBJ databases">
        <authorList>
            <person name="Devillers H."/>
        </authorList>
    </citation>
    <scope>NUCLEOTIDE SEQUENCE [LARGE SCALE GENOMIC DNA]</scope>
</reference>
<proteinExistence type="inferred from homology"/>
<dbReference type="OMA" id="KWQALET"/>
<evidence type="ECO:0000256" key="8">
    <source>
        <dbReference type="ARBA" id="ARBA00023034"/>
    </source>
</evidence>
<dbReference type="InterPro" id="IPR051076">
    <property type="entry name" value="Golgi_membrane_TVP38/TMEM64"/>
</dbReference>
<evidence type="ECO:0000256" key="2">
    <source>
        <dbReference type="ARBA" id="ARBA00004653"/>
    </source>
</evidence>
<evidence type="ECO:0000313" key="13">
    <source>
        <dbReference type="Proteomes" id="UP000190831"/>
    </source>
</evidence>
<evidence type="ECO:0000256" key="1">
    <source>
        <dbReference type="ARBA" id="ARBA00002978"/>
    </source>
</evidence>
<dbReference type="GO" id="GO:0000022">
    <property type="term" value="P:mitotic spindle elongation"/>
    <property type="evidence" value="ECO:0007669"/>
    <property type="project" value="TreeGrafter"/>
</dbReference>
<dbReference type="GO" id="GO:0000139">
    <property type="term" value="C:Golgi membrane"/>
    <property type="evidence" value="ECO:0007669"/>
    <property type="project" value="UniProtKB-SubCell"/>
</dbReference>
<accession>A0A1G4MEC7</accession>
<keyword evidence="13" id="KW-1185">Reference proteome</keyword>
<dbReference type="AlphaFoldDB" id="A0A1G4MEC7"/>
<feature type="transmembrane region" description="Helical" evidence="10">
    <location>
        <begin position="266"/>
        <end position="285"/>
    </location>
</feature>
<dbReference type="PANTHER" id="PTHR47549:SF1">
    <property type="entry name" value="GOLGI APPARATUS MEMBRANE PROTEIN TVP38"/>
    <property type="match status" value="1"/>
</dbReference>
<evidence type="ECO:0000313" key="12">
    <source>
        <dbReference type="EMBL" id="SCW02202.1"/>
    </source>
</evidence>
<dbReference type="Pfam" id="PF09335">
    <property type="entry name" value="VTT_dom"/>
    <property type="match status" value="1"/>
</dbReference>
<evidence type="ECO:0000256" key="10">
    <source>
        <dbReference type="SAM" id="Phobius"/>
    </source>
</evidence>
<comment type="function">
    <text evidence="1">Golgi membrane protein involved in vesicular trafficking and spindle migration.</text>
</comment>
<dbReference type="GO" id="GO:0016192">
    <property type="term" value="P:vesicle-mediated transport"/>
    <property type="evidence" value="ECO:0007669"/>
    <property type="project" value="TreeGrafter"/>
</dbReference>
<organism evidence="12 13">
    <name type="scientific">Lachancea fermentati</name>
    <name type="common">Zygosaccharomyces fermentati</name>
    <dbReference type="NCBI Taxonomy" id="4955"/>
    <lineage>
        <taxon>Eukaryota</taxon>
        <taxon>Fungi</taxon>
        <taxon>Dikarya</taxon>
        <taxon>Ascomycota</taxon>
        <taxon>Saccharomycotina</taxon>
        <taxon>Saccharomycetes</taxon>
        <taxon>Saccharomycetales</taxon>
        <taxon>Saccharomycetaceae</taxon>
        <taxon>Lachancea</taxon>
    </lineage>
</organism>
<sequence>MAEAYEAQVSASRALNGGNQGLPPIEENFEDLDDDFLDLYTMNPRQRLWHQVRRARYRLLESYSGLPLWKKIAIGVVFVMGAGFMLGMLIFHKRILKAMVAISDQLREKWYTPLLFASLVFLVSFPPLIGFSLLSTSVGLIYGVSFRGWITLFIGSVCGSIVAFALFKTLLRSQAERLMRANSKFEALTSILQDNDSYFILALIRLCPFPYSFTNGAIAGVYGVTIQNFSIASVLTSPKLVLYLFIGARLKNMGETDSPTSRLFDFLSIVATGLVLFFTAWLLYYRAKRRYSELRREQQLDVSFDNVF</sequence>
<evidence type="ECO:0000256" key="6">
    <source>
        <dbReference type="ARBA" id="ARBA00022692"/>
    </source>
</evidence>
<gene>
    <name evidence="12" type="ORF">LAFE_0F01222G</name>
</gene>
<keyword evidence="7 10" id="KW-1133">Transmembrane helix</keyword>
<comment type="similarity">
    <text evidence="3">Belongs to the TVP38/TMEM64 family.</text>
</comment>
<dbReference type="InterPro" id="IPR032816">
    <property type="entry name" value="VTT_dom"/>
</dbReference>
<keyword evidence="9 10" id="KW-0472">Membrane</keyword>
<keyword evidence="6 10" id="KW-0812">Transmembrane</keyword>
<protein>
    <recommendedName>
        <fullName evidence="4">Golgi apparatus membrane protein TVP38</fullName>
    </recommendedName>
    <alternativeName>
        <fullName evidence="5">Golgi apparatus membrane protein tvp38</fullName>
    </alternativeName>
</protein>
<evidence type="ECO:0000259" key="11">
    <source>
        <dbReference type="Pfam" id="PF09335"/>
    </source>
</evidence>
<comment type="subcellular location">
    <subcellularLocation>
        <location evidence="2">Golgi apparatus membrane</location>
        <topology evidence="2">Multi-pass membrane protein</topology>
    </subcellularLocation>
</comment>
<evidence type="ECO:0000256" key="7">
    <source>
        <dbReference type="ARBA" id="ARBA00022989"/>
    </source>
</evidence>
<keyword evidence="8" id="KW-0333">Golgi apparatus</keyword>
<dbReference type="OrthoDB" id="166803at2759"/>
<feature type="transmembrane region" description="Helical" evidence="10">
    <location>
        <begin position="229"/>
        <end position="246"/>
    </location>
</feature>
<name>A0A1G4MEC7_LACFM</name>
<dbReference type="EMBL" id="LT598490">
    <property type="protein sequence ID" value="SCW02202.1"/>
    <property type="molecule type" value="Genomic_DNA"/>
</dbReference>
<feature type="transmembrane region" description="Helical" evidence="10">
    <location>
        <begin position="72"/>
        <end position="91"/>
    </location>
</feature>
<evidence type="ECO:0000256" key="4">
    <source>
        <dbReference type="ARBA" id="ARBA00013533"/>
    </source>
</evidence>
<evidence type="ECO:0000256" key="3">
    <source>
        <dbReference type="ARBA" id="ARBA00008640"/>
    </source>
</evidence>
<dbReference type="Proteomes" id="UP000190831">
    <property type="component" value="Chromosome F"/>
</dbReference>
<feature type="transmembrane region" description="Helical" evidence="10">
    <location>
        <begin position="149"/>
        <end position="171"/>
    </location>
</feature>
<dbReference type="PANTHER" id="PTHR47549">
    <property type="entry name" value="GOLGI APPARATUS MEMBRANE PROTEIN TVP38-RELATED"/>
    <property type="match status" value="1"/>
</dbReference>
<evidence type="ECO:0000256" key="9">
    <source>
        <dbReference type="ARBA" id="ARBA00023136"/>
    </source>
</evidence>
<feature type="domain" description="VTT" evidence="11">
    <location>
        <begin position="132"/>
        <end position="248"/>
    </location>
</feature>
<feature type="transmembrane region" description="Helical" evidence="10">
    <location>
        <begin position="111"/>
        <end position="129"/>
    </location>
</feature>